<dbReference type="Pfam" id="PF20684">
    <property type="entry name" value="Fung_rhodopsin"/>
    <property type="match status" value="1"/>
</dbReference>
<keyword evidence="1" id="KW-0472">Membrane</keyword>
<proteinExistence type="predicted"/>
<sequence>MASLMPTPTLAPVTNSTIPMSGPIPSGFFLNPFQRHAVHGQRDLTIIAVVITYLIPVFLVLVRICHPRRVRKYAPHDWFLFVSLFFAFCTTASLIASIILSVRPEVARGIKFISEQALKANIVSNMQFYATAMFFRMSLLCFAWKEFANRKVDKKRIVIFIQVVLIVFQVGVIAQGIAAMATSVASCKPISSAWDIRKFKKDCATYSQVQVINAGLDVWKDGIIMIGFILCYARIGINRSMLRRL</sequence>
<keyword evidence="1" id="KW-1133">Transmembrane helix</keyword>
<keyword evidence="4" id="KW-1185">Reference proteome</keyword>
<name>A0A6A6UVJ1_9PEZI</name>
<protein>
    <recommendedName>
        <fullName evidence="2">Rhodopsin domain-containing protein</fullName>
    </recommendedName>
</protein>
<dbReference type="InterPro" id="IPR049326">
    <property type="entry name" value="Rhodopsin_dom_fungi"/>
</dbReference>
<evidence type="ECO:0000313" key="3">
    <source>
        <dbReference type="EMBL" id="KAF2674984.1"/>
    </source>
</evidence>
<evidence type="ECO:0000313" key="4">
    <source>
        <dbReference type="Proteomes" id="UP000799302"/>
    </source>
</evidence>
<gene>
    <name evidence="3" type="ORF">BT63DRAFT_25722</name>
</gene>
<keyword evidence="1" id="KW-0812">Transmembrane</keyword>
<feature type="transmembrane region" description="Helical" evidence="1">
    <location>
        <begin position="157"/>
        <end position="181"/>
    </location>
</feature>
<evidence type="ECO:0000259" key="2">
    <source>
        <dbReference type="Pfam" id="PF20684"/>
    </source>
</evidence>
<feature type="transmembrane region" description="Helical" evidence="1">
    <location>
        <begin position="218"/>
        <end position="237"/>
    </location>
</feature>
<reference evidence="3" key="1">
    <citation type="journal article" date="2020" name="Stud. Mycol.">
        <title>101 Dothideomycetes genomes: a test case for predicting lifestyles and emergence of pathogens.</title>
        <authorList>
            <person name="Haridas S."/>
            <person name="Albert R."/>
            <person name="Binder M."/>
            <person name="Bloem J."/>
            <person name="Labutti K."/>
            <person name="Salamov A."/>
            <person name="Andreopoulos B."/>
            <person name="Baker S."/>
            <person name="Barry K."/>
            <person name="Bills G."/>
            <person name="Bluhm B."/>
            <person name="Cannon C."/>
            <person name="Castanera R."/>
            <person name="Culley D."/>
            <person name="Daum C."/>
            <person name="Ezra D."/>
            <person name="Gonzalez J."/>
            <person name="Henrissat B."/>
            <person name="Kuo A."/>
            <person name="Liang C."/>
            <person name="Lipzen A."/>
            <person name="Lutzoni F."/>
            <person name="Magnuson J."/>
            <person name="Mondo S."/>
            <person name="Nolan M."/>
            <person name="Ohm R."/>
            <person name="Pangilinan J."/>
            <person name="Park H.-J."/>
            <person name="Ramirez L."/>
            <person name="Alfaro M."/>
            <person name="Sun H."/>
            <person name="Tritt A."/>
            <person name="Yoshinaga Y."/>
            <person name="Zwiers L.-H."/>
            <person name="Turgeon B."/>
            <person name="Goodwin S."/>
            <person name="Spatafora J."/>
            <person name="Crous P."/>
            <person name="Grigoriev I."/>
        </authorList>
    </citation>
    <scope>NUCLEOTIDE SEQUENCE</scope>
    <source>
        <strain evidence="3">CBS 115976</strain>
    </source>
</reference>
<dbReference type="AlphaFoldDB" id="A0A6A6UVJ1"/>
<evidence type="ECO:0000256" key="1">
    <source>
        <dbReference type="SAM" id="Phobius"/>
    </source>
</evidence>
<feature type="transmembrane region" description="Helical" evidence="1">
    <location>
        <begin position="78"/>
        <end position="102"/>
    </location>
</feature>
<dbReference type="Proteomes" id="UP000799302">
    <property type="component" value="Unassembled WGS sequence"/>
</dbReference>
<accession>A0A6A6UVJ1</accession>
<dbReference type="EMBL" id="MU004230">
    <property type="protein sequence ID" value="KAF2674984.1"/>
    <property type="molecule type" value="Genomic_DNA"/>
</dbReference>
<organism evidence="3 4">
    <name type="scientific">Microthyrium microscopicum</name>
    <dbReference type="NCBI Taxonomy" id="703497"/>
    <lineage>
        <taxon>Eukaryota</taxon>
        <taxon>Fungi</taxon>
        <taxon>Dikarya</taxon>
        <taxon>Ascomycota</taxon>
        <taxon>Pezizomycotina</taxon>
        <taxon>Dothideomycetes</taxon>
        <taxon>Dothideomycetes incertae sedis</taxon>
        <taxon>Microthyriales</taxon>
        <taxon>Microthyriaceae</taxon>
        <taxon>Microthyrium</taxon>
    </lineage>
</organism>
<feature type="transmembrane region" description="Helical" evidence="1">
    <location>
        <begin position="122"/>
        <end position="145"/>
    </location>
</feature>
<feature type="transmembrane region" description="Helical" evidence="1">
    <location>
        <begin position="44"/>
        <end position="66"/>
    </location>
</feature>
<feature type="domain" description="Rhodopsin" evidence="2">
    <location>
        <begin position="71"/>
        <end position="227"/>
    </location>
</feature>